<keyword evidence="2" id="KW-1185">Reference proteome</keyword>
<name>A0ACD0P0C5_9BASI</name>
<protein>
    <submittedName>
        <fullName evidence="1">Uncharacterized protein</fullName>
    </submittedName>
</protein>
<sequence>MVRYTNLVLAAALMSSAAAITTNEEPAQALLARTFGTSKNCWTPAHPVGQKPQPPWKPESIPGFCHGVNVPNVPSWNGGDQTHCDKGWKDQYCSHGNKPCPLPSGGQKPPTRGGHGSGHHTKTKPKQCPTPTKSSTITSTSTTTSTSASPTTTTTTTTSGGEDPICQGAYQQTFDDYTTVPTTGVYAGQEVGAATSDPSYMTYGLSTTVEGCLKICDETSGCVFVNVYQDQYPEGETPTDLTPEVQAKYKLGNLTCALFSKCVSTDQNTNYGGQNDPSFITDSNGYCKSGNCP</sequence>
<reference evidence="1 2" key="1">
    <citation type="journal article" date="2018" name="Mol. Biol. Evol.">
        <title>Broad Genomic Sampling Reveals a Smut Pathogenic Ancestry of the Fungal Clade Ustilaginomycotina.</title>
        <authorList>
            <person name="Kijpornyongpan T."/>
            <person name="Mondo S.J."/>
            <person name="Barry K."/>
            <person name="Sandor L."/>
            <person name="Lee J."/>
            <person name="Lipzen A."/>
            <person name="Pangilinan J."/>
            <person name="LaButti K."/>
            <person name="Hainaut M."/>
            <person name="Henrissat B."/>
            <person name="Grigoriev I.V."/>
            <person name="Spatafora J.W."/>
            <person name="Aime M.C."/>
        </authorList>
    </citation>
    <scope>NUCLEOTIDE SEQUENCE [LARGE SCALE GENOMIC DNA]</scope>
    <source>
        <strain evidence="1 2">SA 807</strain>
    </source>
</reference>
<proteinExistence type="predicted"/>
<accession>A0ACD0P0C5</accession>
<evidence type="ECO:0000313" key="2">
    <source>
        <dbReference type="Proteomes" id="UP000245626"/>
    </source>
</evidence>
<dbReference type="Proteomes" id="UP000245626">
    <property type="component" value="Unassembled WGS sequence"/>
</dbReference>
<evidence type="ECO:0000313" key="1">
    <source>
        <dbReference type="EMBL" id="PWN51384.1"/>
    </source>
</evidence>
<dbReference type="EMBL" id="KZ819848">
    <property type="protein sequence ID" value="PWN51384.1"/>
    <property type="molecule type" value="Genomic_DNA"/>
</dbReference>
<gene>
    <name evidence="1" type="ORF">IE53DRAFT_410212</name>
</gene>
<organism evidence="1 2">
    <name type="scientific">Violaceomyces palustris</name>
    <dbReference type="NCBI Taxonomy" id="1673888"/>
    <lineage>
        <taxon>Eukaryota</taxon>
        <taxon>Fungi</taxon>
        <taxon>Dikarya</taxon>
        <taxon>Basidiomycota</taxon>
        <taxon>Ustilaginomycotina</taxon>
        <taxon>Ustilaginomycetes</taxon>
        <taxon>Violaceomycetales</taxon>
        <taxon>Violaceomycetaceae</taxon>
        <taxon>Violaceomyces</taxon>
    </lineage>
</organism>